<protein>
    <recommendedName>
        <fullName evidence="5">LamG-like jellyroll fold domain-containing protein</fullName>
    </recommendedName>
</protein>
<keyword evidence="1 4" id="KW-0732">Signal</keyword>
<proteinExistence type="predicted"/>
<dbReference type="InterPro" id="IPR006558">
    <property type="entry name" value="LamG-like"/>
</dbReference>
<dbReference type="InterPro" id="IPR036278">
    <property type="entry name" value="Sialidase_sf"/>
</dbReference>
<feature type="compositionally biased region" description="Pro residues" evidence="3">
    <location>
        <begin position="683"/>
        <end position="709"/>
    </location>
</feature>
<dbReference type="InterPro" id="IPR028994">
    <property type="entry name" value="Integrin_alpha_N"/>
</dbReference>
<evidence type="ECO:0000259" key="5">
    <source>
        <dbReference type="SMART" id="SM00560"/>
    </source>
</evidence>
<evidence type="ECO:0000313" key="6">
    <source>
        <dbReference type="EMBL" id="MDE1656303.1"/>
    </source>
</evidence>
<dbReference type="Gene3D" id="2.120.10.10">
    <property type="match status" value="1"/>
</dbReference>
<gene>
    <name evidence="6" type="ORF">PWJ81_04375</name>
</gene>
<evidence type="ECO:0000313" key="7">
    <source>
        <dbReference type="Proteomes" id="UP001219297"/>
    </source>
</evidence>
<evidence type="ECO:0000256" key="4">
    <source>
        <dbReference type="SAM" id="SignalP"/>
    </source>
</evidence>
<dbReference type="SUPFAM" id="SSF69318">
    <property type="entry name" value="Integrin alpha N-terminal domain"/>
    <property type="match status" value="1"/>
</dbReference>
<feature type="compositionally biased region" description="Low complexity" evidence="3">
    <location>
        <begin position="670"/>
        <end position="682"/>
    </location>
</feature>
<dbReference type="Gene3D" id="2.60.120.200">
    <property type="match status" value="1"/>
</dbReference>
<dbReference type="EMBL" id="JARBHI010000008">
    <property type="protein sequence ID" value="MDE1656303.1"/>
    <property type="molecule type" value="Genomic_DNA"/>
</dbReference>
<dbReference type="SUPFAM" id="SSF50939">
    <property type="entry name" value="Sialidases"/>
    <property type="match status" value="1"/>
</dbReference>
<feature type="region of interest" description="Disordered" evidence="3">
    <location>
        <begin position="659"/>
        <end position="761"/>
    </location>
</feature>
<evidence type="ECO:0000256" key="2">
    <source>
        <dbReference type="ARBA" id="ARBA00023157"/>
    </source>
</evidence>
<accession>A0ABT5V5V2</accession>
<sequence length="979" mass="105938">MKRLYRFISCASAFLLALPAGGTLVAHAAEEAEGAAPIHKYSFNTDLADSAGQRNPDQAQAPLVAGVSGTALRVENGKGLSFSQPISIGENDPWSVSYWVRSDAAPRERSSVLMDKEKNFSFDLKLAAGRQAGFHVGQRSGDVLTFKYDFSGGTWYHVAWTQSKSAGMTMYVNGQAVDTNAWTKNHRALIPADIIGGTGFTGAIDELAVYNSALSAADVKALYDKERPQNSGQENPDPGKPVPDQPDQDEPAQAQLPLRNTIPEYKLSADNVSTVMRQPGGNRQYLGQPDVVQTKTGRLISAFPAGHGKGPLVMMVSDDQGATWTEKTDTPKSWTGSQETPTLYSLIREDGSERLVLITANPGWGVDNAGNRYGWNTSYSDDNGETWSEYKNFHPVRQHDGKDNAAIVAMASLVQLRDDAGQPIQKWMGVYHDYSFVNYKTYLTFENGVEKWSDPVPYLAEYRDIEKSHQMCEIGMFRSPDGKQIVGLARSQSHAHLPTMIVSKDEGKTWSQPVELPGSLAGERHKPTYDPVSGRVVVPMREIRYDLNGNGRHDGASDWKAGNWVAWVGTFDDLMNQRAGQYRILLERDWSNNRYGGDTGYTGVTTLPDGTFIMHSYGHWDKDFSHSWKGTAGRGYDVRTDLAYIKQAKFTLAGFEQSAGIAQPDPKPVPSVTTTPTEKPAPSAQPVPSATPTPPVPPTPTAQPTPTVKPAPTEKPDPTVQPTPTVSPDPTPAPDPTLVPSPSATDVPEKPGNTGNTFYLSNDWKSGAAEPAFSYGRAGDEVLAGDWNGDGQQTLAVRRGNQIYIKNSLAGGIADEVISFGRADDTIAVGDWDGDGKDTFAVRRGNQIFVLNSIRSGAADATVSFGRDGDTLVSGDFDGDGKVSFAVQRGNQFFVTNSLTGGKAEMSFSYGRIGDRVLVGDWDGDGVDTFAVHRGNQVFLANSLKSGNADVALAYGNPGDQLLVGDWDGDGVDTPMLRQ</sequence>
<dbReference type="SMART" id="SM00560">
    <property type="entry name" value="LamGL"/>
    <property type="match status" value="1"/>
</dbReference>
<name>A0ABT5V5V2_9ACTO</name>
<feature type="compositionally biased region" description="Pro residues" evidence="3">
    <location>
        <begin position="719"/>
        <end position="739"/>
    </location>
</feature>
<reference evidence="6 7" key="1">
    <citation type="submission" date="2023-02" db="EMBL/GenBank/DDBJ databases">
        <title>Defining the Infant Male Urobiome and Moving Towards Mechanisms in Urobiome Research.</title>
        <authorList>
            <person name="Reasoner S."/>
            <person name="Flores V."/>
            <person name="Van Horn G."/>
            <person name="Morales G."/>
            <person name="Peard L."/>
            <person name="Abelson B."/>
            <person name="Manuel C."/>
            <person name="Lee J."/>
            <person name="Baker B."/>
            <person name="Williams T."/>
            <person name="Schmitz J."/>
            <person name="Clayton D."/>
            <person name="Hadjifrangiskou M."/>
        </authorList>
    </citation>
    <scope>NUCLEOTIDE SEQUENCE [LARGE SCALE GENOMIC DNA]</scope>
    <source>
        <strain evidence="6 7">AS1053</strain>
    </source>
</reference>
<organism evidence="6 7">
    <name type="scientific">Actinotignum sanguinis</name>
    <dbReference type="NCBI Taxonomy" id="1445614"/>
    <lineage>
        <taxon>Bacteria</taxon>
        <taxon>Bacillati</taxon>
        <taxon>Actinomycetota</taxon>
        <taxon>Actinomycetes</taxon>
        <taxon>Actinomycetales</taxon>
        <taxon>Actinomycetaceae</taxon>
        <taxon>Actinotignum</taxon>
    </lineage>
</organism>
<dbReference type="CDD" id="cd15482">
    <property type="entry name" value="Sialidase_non-viral"/>
    <property type="match status" value="1"/>
</dbReference>
<dbReference type="SUPFAM" id="SSF49899">
    <property type="entry name" value="Concanavalin A-like lectins/glucanases"/>
    <property type="match status" value="1"/>
</dbReference>
<evidence type="ECO:0000256" key="1">
    <source>
        <dbReference type="ARBA" id="ARBA00022729"/>
    </source>
</evidence>
<feature type="domain" description="LamG-like jellyroll fold" evidence="5">
    <location>
        <begin position="92"/>
        <end position="217"/>
    </location>
</feature>
<dbReference type="Proteomes" id="UP001219297">
    <property type="component" value="Unassembled WGS sequence"/>
</dbReference>
<dbReference type="GeneID" id="83607720"/>
<dbReference type="Pfam" id="PF13385">
    <property type="entry name" value="Laminin_G_3"/>
    <property type="match status" value="1"/>
</dbReference>
<evidence type="ECO:0000256" key="3">
    <source>
        <dbReference type="SAM" id="MobiDB-lite"/>
    </source>
</evidence>
<dbReference type="InterPro" id="IPR013320">
    <property type="entry name" value="ConA-like_dom_sf"/>
</dbReference>
<keyword evidence="2" id="KW-1015">Disulfide bond</keyword>
<feature type="signal peptide" evidence="4">
    <location>
        <begin position="1"/>
        <end position="28"/>
    </location>
</feature>
<comment type="caution">
    <text evidence="6">The sequence shown here is derived from an EMBL/GenBank/DDBJ whole genome shotgun (WGS) entry which is preliminary data.</text>
</comment>
<keyword evidence="7" id="KW-1185">Reference proteome</keyword>
<dbReference type="RefSeq" id="WP_274733302.1">
    <property type="nucleotide sequence ID" value="NZ_CAUPIE010000009.1"/>
</dbReference>
<feature type="region of interest" description="Disordered" evidence="3">
    <location>
        <begin position="226"/>
        <end position="251"/>
    </location>
</feature>
<feature type="chain" id="PRO_5046508183" description="LamG-like jellyroll fold domain-containing protein" evidence="4">
    <location>
        <begin position="29"/>
        <end position="979"/>
    </location>
</feature>